<dbReference type="InterPro" id="IPR000424">
    <property type="entry name" value="Primosome_PriB/ssb"/>
</dbReference>
<dbReference type="HAMAP" id="MF_00984">
    <property type="entry name" value="SSB"/>
    <property type="match status" value="1"/>
</dbReference>
<dbReference type="EMBL" id="JBIGHY010000001">
    <property type="protein sequence ID" value="MFG6412317.1"/>
    <property type="molecule type" value="Genomic_DNA"/>
</dbReference>
<dbReference type="Gene3D" id="2.40.50.140">
    <property type="entry name" value="Nucleic acid-binding proteins"/>
    <property type="match status" value="1"/>
</dbReference>
<dbReference type="PANTHER" id="PTHR10302:SF27">
    <property type="entry name" value="SINGLE-STRANDED DNA-BINDING PROTEIN"/>
    <property type="match status" value="1"/>
</dbReference>
<reference evidence="5 6" key="1">
    <citation type="submission" date="2024-09" db="EMBL/GenBank/DDBJ databases">
        <title>Novel species of the genus Pelomonas and Roseateles isolated from streams.</title>
        <authorList>
            <person name="Lu H."/>
        </authorList>
    </citation>
    <scope>NUCLEOTIDE SEQUENCE [LARGE SCALE GENOMIC DNA]</scope>
    <source>
        <strain evidence="5 6">DC23W</strain>
    </source>
</reference>
<comment type="caution">
    <text evidence="5">The sequence shown here is derived from an EMBL/GenBank/DDBJ whole genome shotgun (WGS) entry which is preliminary data.</text>
</comment>
<name>A0ABW7EFS6_9BURK</name>
<evidence type="ECO:0000256" key="2">
    <source>
        <dbReference type="HAMAP-Rule" id="MF_00984"/>
    </source>
</evidence>
<dbReference type="InterPro" id="IPR011344">
    <property type="entry name" value="ssDNA-bd"/>
</dbReference>
<dbReference type="Proteomes" id="UP001606300">
    <property type="component" value="Unassembled WGS sequence"/>
</dbReference>
<dbReference type="SUPFAM" id="SSF50249">
    <property type="entry name" value="Nucleic acid-binding proteins"/>
    <property type="match status" value="1"/>
</dbReference>
<dbReference type="CDD" id="cd04496">
    <property type="entry name" value="SSB_OBF"/>
    <property type="match status" value="1"/>
</dbReference>
<comment type="function">
    <text evidence="2">Plays an important role in DNA replication, recombination and repair. Binds to ssDNA and to an array of partner proteins to recruit them to their sites of action during DNA metabolism.</text>
</comment>
<keyword evidence="2" id="KW-0227">DNA damage</keyword>
<comment type="caution">
    <text evidence="2">Lacks conserved residue(s) required for the propagation of feature annotation.</text>
</comment>
<dbReference type="NCBIfam" id="TIGR00621">
    <property type="entry name" value="ssb"/>
    <property type="match status" value="1"/>
</dbReference>
<feature type="short sequence motif" description="Important for interaction with partner proteins" evidence="2">
    <location>
        <begin position="185"/>
        <end position="190"/>
    </location>
</feature>
<dbReference type="GO" id="GO:0003677">
    <property type="term" value="F:DNA binding"/>
    <property type="evidence" value="ECO:0007669"/>
    <property type="project" value="UniProtKB-KW"/>
</dbReference>
<evidence type="ECO:0000313" key="5">
    <source>
        <dbReference type="EMBL" id="MFG6412317.1"/>
    </source>
</evidence>
<feature type="compositionally biased region" description="Pro residues" evidence="4">
    <location>
        <begin position="163"/>
        <end position="174"/>
    </location>
</feature>
<feature type="compositionally biased region" description="Gly residues" evidence="4">
    <location>
        <begin position="110"/>
        <end position="154"/>
    </location>
</feature>
<keyword evidence="2" id="KW-0233">DNA recombination</keyword>
<keyword evidence="2" id="KW-0235">DNA replication</keyword>
<dbReference type="RefSeq" id="WP_394468427.1">
    <property type="nucleotide sequence ID" value="NZ_JBIGHY010000001.1"/>
</dbReference>
<keyword evidence="2" id="KW-0234">DNA repair</keyword>
<gene>
    <name evidence="5" type="primary">ssb</name>
    <name evidence="5" type="ORF">ACG02S_00245</name>
</gene>
<dbReference type="InterPro" id="IPR012340">
    <property type="entry name" value="NA-bd_OB-fold"/>
</dbReference>
<feature type="region of interest" description="Disordered" evidence="4">
    <location>
        <begin position="109"/>
        <end position="190"/>
    </location>
</feature>
<evidence type="ECO:0000256" key="4">
    <source>
        <dbReference type="SAM" id="MobiDB-lite"/>
    </source>
</evidence>
<dbReference type="Pfam" id="PF00436">
    <property type="entry name" value="SSB"/>
    <property type="match status" value="1"/>
</dbReference>
<sequence length="190" mass="20089">MASVNKVIIIGNVGKDPEIRYNPNGGAWCTVSIATTRNWKNRESGERQEETEWHRVVFNDRLAEIVGEYVKKGRPLYVEGRLKTRKWQDKEGRDTYTTEIIAQEMQLLGGRDGMGGGDEGGGGYSRSAGGGGGGGGYSRGGDSGGGDDFGGGGSRPAARPAAARPPAPRAPAPAPKASTGFDDMDDDIPF</sequence>
<keyword evidence="6" id="KW-1185">Reference proteome</keyword>
<dbReference type="PROSITE" id="PS50935">
    <property type="entry name" value="SSB"/>
    <property type="match status" value="1"/>
</dbReference>
<comment type="subunit">
    <text evidence="2">Homotetramer.</text>
</comment>
<protein>
    <recommendedName>
        <fullName evidence="2 3">Single-stranded DNA-binding protein</fullName>
        <shortName evidence="2">SSB</shortName>
    </recommendedName>
</protein>
<keyword evidence="1 2" id="KW-0238">DNA-binding</keyword>
<proteinExistence type="inferred from homology"/>
<evidence type="ECO:0000313" key="6">
    <source>
        <dbReference type="Proteomes" id="UP001606300"/>
    </source>
</evidence>
<evidence type="ECO:0000256" key="3">
    <source>
        <dbReference type="RuleBase" id="RU000524"/>
    </source>
</evidence>
<evidence type="ECO:0000256" key="1">
    <source>
        <dbReference type="ARBA" id="ARBA00023125"/>
    </source>
</evidence>
<organism evidence="5 6">
    <name type="scientific">Pelomonas dachongensis</name>
    <dbReference type="NCBI Taxonomy" id="3299029"/>
    <lineage>
        <taxon>Bacteria</taxon>
        <taxon>Pseudomonadati</taxon>
        <taxon>Pseudomonadota</taxon>
        <taxon>Betaproteobacteria</taxon>
        <taxon>Burkholderiales</taxon>
        <taxon>Sphaerotilaceae</taxon>
        <taxon>Roseateles</taxon>
    </lineage>
</organism>
<accession>A0ABW7EFS6</accession>
<dbReference type="PANTHER" id="PTHR10302">
    <property type="entry name" value="SINGLE-STRANDED DNA-BINDING PROTEIN"/>
    <property type="match status" value="1"/>
</dbReference>